<proteinExistence type="inferred from homology"/>
<feature type="domain" description="Protein kinase" evidence="5">
    <location>
        <begin position="121"/>
        <end position="439"/>
    </location>
</feature>
<gene>
    <name evidence="6" type="ORF">OB69_07325</name>
</gene>
<dbReference type="PANTHER" id="PTHR43851:SF3">
    <property type="entry name" value="COENZYME Q8"/>
    <property type="match status" value="1"/>
</dbReference>
<evidence type="ECO:0000256" key="4">
    <source>
        <dbReference type="ARBA" id="ARBA00022840"/>
    </source>
</evidence>
<evidence type="ECO:0000256" key="1">
    <source>
        <dbReference type="ARBA" id="ARBA00009670"/>
    </source>
</evidence>
<dbReference type="RefSeq" id="WP_053223056.1">
    <property type="nucleotide sequence ID" value="NZ_JSVA01000008.1"/>
</dbReference>
<keyword evidence="4" id="KW-0067">ATP-binding</keyword>
<dbReference type="EMBL" id="JSVA01000008">
    <property type="protein sequence ID" value="KOF03130.1"/>
    <property type="molecule type" value="Genomic_DNA"/>
</dbReference>
<dbReference type="AlphaFoldDB" id="A0A0L8ALT8"/>
<dbReference type="PATRIC" id="fig|1566026.4.peg.3296"/>
<protein>
    <submittedName>
        <fullName evidence="6">ABC transporter</fullName>
    </submittedName>
</protein>
<reference evidence="7" key="1">
    <citation type="submission" date="2014-11" db="EMBL/GenBank/DDBJ databases">
        <title>Genome sequencing of Roseivirga sp. D-25.</title>
        <authorList>
            <person name="Selvaratnam C."/>
            <person name="Thevarajoo S."/>
            <person name="Goh K.M."/>
            <person name="Eee R."/>
            <person name="Chan K.-G."/>
            <person name="Chong C.S."/>
        </authorList>
    </citation>
    <scope>NUCLEOTIDE SEQUENCE [LARGE SCALE GENOMIC DNA]</scope>
    <source>
        <strain evidence="7">D-25</strain>
    </source>
</reference>
<dbReference type="Pfam" id="PF03109">
    <property type="entry name" value="ABC1"/>
    <property type="match status" value="1"/>
</dbReference>
<keyword evidence="3" id="KW-0547">Nucleotide-binding</keyword>
<dbReference type="InterPro" id="IPR034646">
    <property type="entry name" value="ADCK3_dom"/>
</dbReference>
<dbReference type="PANTHER" id="PTHR43851">
    <property type="match status" value="1"/>
</dbReference>
<comment type="caution">
    <text evidence="6">The sequence shown here is derived from an EMBL/GenBank/DDBJ whole genome shotgun (WGS) entry which is preliminary data.</text>
</comment>
<dbReference type="SUPFAM" id="SSF56112">
    <property type="entry name" value="Protein kinase-like (PK-like)"/>
    <property type="match status" value="1"/>
</dbReference>
<dbReference type="InterPro" id="IPR004147">
    <property type="entry name" value="ABC1_dom"/>
</dbReference>
<dbReference type="InterPro" id="IPR051409">
    <property type="entry name" value="Atypical_kinase_ADCK"/>
</dbReference>
<dbReference type="InterPro" id="IPR000719">
    <property type="entry name" value="Prot_kinase_dom"/>
</dbReference>
<dbReference type="Gene3D" id="1.10.510.10">
    <property type="entry name" value="Transferase(Phosphotransferase) domain 1"/>
    <property type="match status" value="1"/>
</dbReference>
<evidence type="ECO:0000256" key="3">
    <source>
        <dbReference type="ARBA" id="ARBA00022741"/>
    </source>
</evidence>
<evidence type="ECO:0000259" key="5">
    <source>
        <dbReference type="PROSITE" id="PS50011"/>
    </source>
</evidence>
<comment type="similarity">
    <text evidence="1">Belongs to the protein kinase superfamily. ADCK protein kinase family.</text>
</comment>
<dbReference type="Proteomes" id="UP000036908">
    <property type="component" value="Unassembled WGS sequence"/>
</dbReference>
<accession>A0A0L8ALT8</accession>
<name>A0A0L8ALT8_9BACT</name>
<evidence type="ECO:0000256" key="2">
    <source>
        <dbReference type="ARBA" id="ARBA00022679"/>
    </source>
</evidence>
<dbReference type="PROSITE" id="PS50011">
    <property type="entry name" value="PROTEIN_KINASE_DOM"/>
    <property type="match status" value="1"/>
</dbReference>
<organism evidence="6 7">
    <name type="scientific">Roseivirga seohaensis subsp. aquiponti</name>
    <dbReference type="NCBI Taxonomy" id="1566026"/>
    <lineage>
        <taxon>Bacteria</taxon>
        <taxon>Pseudomonadati</taxon>
        <taxon>Bacteroidota</taxon>
        <taxon>Cytophagia</taxon>
        <taxon>Cytophagales</taxon>
        <taxon>Roseivirgaceae</taxon>
        <taxon>Roseivirga</taxon>
    </lineage>
</organism>
<dbReference type="GO" id="GO:0004672">
    <property type="term" value="F:protein kinase activity"/>
    <property type="evidence" value="ECO:0007669"/>
    <property type="project" value="InterPro"/>
</dbReference>
<evidence type="ECO:0000313" key="7">
    <source>
        <dbReference type="Proteomes" id="UP000036908"/>
    </source>
</evidence>
<keyword evidence="2" id="KW-0808">Transferase</keyword>
<dbReference type="OrthoDB" id="9795390at2"/>
<keyword evidence="7" id="KW-1185">Reference proteome</keyword>
<dbReference type="GO" id="GO:0005524">
    <property type="term" value="F:ATP binding"/>
    <property type="evidence" value="ECO:0007669"/>
    <property type="project" value="UniProtKB-KW"/>
</dbReference>
<dbReference type="InterPro" id="IPR011009">
    <property type="entry name" value="Kinase-like_dom_sf"/>
</dbReference>
<sequence length="439" mass="50554">MKEQSKIPTGKVQRAAKFVTTGAKVGGNYMKHYAKKVMNPSLSKDQLHEDNARDIYNSLSELKGSALKVAQMMSMDKNMLPTAYQDKFSMAQYSAPPLSYPLVVKTFQQYFKKSPTQIFETFTKNAVNAASIGQVHKATLNGKEYAVKIQYPGVASSVRSDLKLVRPFAVRLMNLNEKDLDHYMEEVETKLIEETDYLLEVQRSVEISEACAHIENIRFPKYYPELSDERVITMDWMDGKVLKEFIKSNPSQADRNKVGQALWDFYDFQIHTLRQVHADPHPGNFIISDDAVLGVIDFGCVKVIPNEFYDPYFKLIRKDILHEDKELEELFTQLQFIYPDDKADDKAYFSAVIKDMMGILGQPFHQDEFDFGDDSYFRKIYEMGEVISQSPKFRESERARGARDGLYINRTYFGLYNILNELKAKVKTTKPEWAIKVAV</sequence>
<evidence type="ECO:0000313" key="6">
    <source>
        <dbReference type="EMBL" id="KOF03130.1"/>
    </source>
</evidence>
<dbReference type="CDD" id="cd13970">
    <property type="entry name" value="ABC1_ADCK3"/>
    <property type="match status" value="1"/>
</dbReference>